<dbReference type="GeneID" id="78820855"/>
<evidence type="ECO:0000256" key="3">
    <source>
        <dbReference type="ARBA" id="ARBA00023163"/>
    </source>
</evidence>
<keyword evidence="1" id="KW-0805">Transcription regulation</keyword>
<dbReference type="GO" id="GO:0003677">
    <property type="term" value="F:DNA binding"/>
    <property type="evidence" value="ECO:0007669"/>
    <property type="project" value="UniProtKB-KW"/>
</dbReference>
<feature type="domain" description="IclR-ED" evidence="5">
    <location>
        <begin position="69"/>
        <end position="253"/>
    </location>
</feature>
<dbReference type="InterPro" id="IPR036388">
    <property type="entry name" value="WH-like_DNA-bd_sf"/>
</dbReference>
<evidence type="ECO:0000313" key="6">
    <source>
        <dbReference type="EMBL" id="MFC7140559.1"/>
    </source>
</evidence>
<dbReference type="InterPro" id="IPR011991">
    <property type="entry name" value="ArsR-like_HTH"/>
</dbReference>
<dbReference type="RefSeq" id="WP_274326114.1">
    <property type="nucleotide sequence ID" value="NZ_CP118158.1"/>
</dbReference>
<dbReference type="Pfam" id="PF01614">
    <property type="entry name" value="IclR_C"/>
    <property type="match status" value="1"/>
</dbReference>
<keyword evidence="2" id="KW-0238">DNA-binding</keyword>
<dbReference type="Gene3D" id="3.30.450.40">
    <property type="match status" value="1"/>
</dbReference>
<dbReference type="InterPro" id="IPR014757">
    <property type="entry name" value="Tscrpt_reg_IclR_C"/>
</dbReference>
<name>A0ABD5Y835_9EURY</name>
<dbReference type="InterPro" id="IPR050707">
    <property type="entry name" value="HTH_MetabolicPath_Reg"/>
</dbReference>
<dbReference type="PROSITE" id="PS51078">
    <property type="entry name" value="ICLR_ED"/>
    <property type="match status" value="1"/>
</dbReference>
<evidence type="ECO:0000259" key="5">
    <source>
        <dbReference type="PROSITE" id="PS51078"/>
    </source>
</evidence>
<dbReference type="EMBL" id="JBHTAS010000001">
    <property type="protein sequence ID" value="MFC7140559.1"/>
    <property type="molecule type" value="Genomic_DNA"/>
</dbReference>
<dbReference type="PANTHER" id="PTHR30136:SF35">
    <property type="entry name" value="HTH-TYPE TRANSCRIPTIONAL REGULATOR RV1719"/>
    <property type="match status" value="1"/>
</dbReference>
<dbReference type="SUPFAM" id="SSF55781">
    <property type="entry name" value="GAF domain-like"/>
    <property type="match status" value="1"/>
</dbReference>
<dbReference type="InterPro" id="IPR005471">
    <property type="entry name" value="Tscrpt_reg_IclR_N"/>
</dbReference>
<dbReference type="SUPFAM" id="SSF46785">
    <property type="entry name" value="Winged helix' DNA-binding domain"/>
    <property type="match status" value="1"/>
</dbReference>
<reference evidence="6 7" key="1">
    <citation type="journal article" date="2019" name="Int. J. Syst. Evol. Microbiol.">
        <title>The Global Catalogue of Microorganisms (GCM) 10K type strain sequencing project: providing services to taxonomists for standard genome sequencing and annotation.</title>
        <authorList>
            <consortium name="The Broad Institute Genomics Platform"/>
            <consortium name="The Broad Institute Genome Sequencing Center for Infectious Disease"/>
            <person name="Wu L."/>
            <person name="Ma J."/>
        </authorList>
    </citation>
    <scope>NUCLEOTIDE SEQUENCE [LARGE SCALE GENOMIC DNA]</scope>
    <source>
        <strain evidence="6 7">XZYJT29</strain>
    </source>
</reference>
<evidence type="ECO:0000256" key="1">
    <source>
        <dbReference type="ARBA" id="ARBA00023015"/>
    </source>
</evidence>
<dbReference type="GO" id="GO:0006355">
    <property type="term" value="P:regulation of DNA-templated transcription"/>
    <property type="evidence" value="ECO:0007669"/>
    <property type="project" value="UniProtKB-ARBA"/>
</dbReference>
<feature type="domain" description="HTH iclR-type" evidence="4">
    <location>
        <begin position="9"/>
        <end position="68"/>
    </location>
</feature>
<keyword evidence="3" id="KW-0804">Transcription</keyword>
<proteinExistence type="predicted"/>
<dbReference type="Pfam" id="PF09339">
    <property type="entry name" value="HTH_IclR"/>
    <property type="match status" value="1"/>
</dbReference>
<dbReference type="Gene3D" id="1.10.10.10">
    <property type="entry name" value="Winged helix-like DNA-binding domain superfamily/Winged helix DNA-binding domain"/>
    <property type="match status" value="1"/>
</dbReference>
<dbReference type="SMART" id="SM00346">
    <property type="entry name" value="HTH_ICLR"/>
    <property type="match status" value="1"/>
</dbReference>
<evidence type="ECO:0000259" key="4">
    <source>
        <dbReference type="PROSITE" id="PS51077"/>
    </source>
</evidence>
<gene>
    <name evidence="6" type="ORF">ACFQMA_12075</name>
</gene>
<dbReference type="Proteomes" id="UP001596432">
    <property type="component" value="Unassembled WGS sequence"/>
</dbReference>
<dbReference type="AlphaFoldDB" id="A0ABD5Y835"/>
<organism evidence="6 7">
    <name type="scientific">Halosimplex aquaticum</name>
    <dbReference type="NCBI Taxonomy" id="3026162"/>
    <lineage>
        <taxon>Archaea</taxon>
        <taxon>Methanobacteriati</taxon>
        <taxon>Methanobacteriota</taxon>
        <taxon>Stenosarchaea group</taxon>
        <taxon>Halobacteria</taxon>
        <taxon>Halobacteriales</taxon>
        <taxon>Haloarculaceae</taxon>
        <taxon>Halosimplex</taxon>
    </lineage>
</organism>
<dbReference type="PROSITE" id="PS51077">
    <property type="entry name" value="HTH_ICLR"/>
    <property type="match status" value="1"/>
</dbReference>
<dbReference type="InterPro" id="IPR029016">
    <property type="entry name" value="GAF-like_dom_sf"/>
</dbReference>
<dbReference type="PANTHER" id="PTHR30136">
    <property type="entry name" value="HELIX-TURN-HELIX TRANSCRIPTIONAL REGULATOR, ICLR FAMILY"/>
    <property type="match status" value="1"/>
</dbReference>
<keyword evidence="7" id="KW-1185">Reference proteome</keyword>
<evidence type="ECO:0000313" key="7">
    <source>
        <dbReference type="Proteomes" id="UP001596432"/>
    </source>
</evidence>
<accession>A0ABD5Y835</accession>
<dbReference type="InterPro" id="IPR036390">
    <property type="entry name" value="WH_DNA-bd_sf"/>
</dbReference>
<comment type="caution">
    <text evidence="6">The sequence shown here is derived from an EMBL/GenBank/DDBJ whole genome shotgun (WGS) entry which is preliminary data.</text>
</comment>
<protein>
    <submittedName>
        <fullName evidence="6">IclR family transcriptional regulator</fullName>
    </submittedName>
</protein>
<sequence length="254" mass="28310">MDPGDGPKINATAVSFRILDRIKDHDGMTMTEIVEAIDKPTSTVHDHLQTLTDLGYLVREDDEYVLGMKLLELGGYARTRSRLCRIAESEIQNLALDVGDHANLMVEENGLGVFLLKRKGDEALSLDTFEGKRVHLHTTALGKSMLAYMDDERLDGIIEEHGLPSVTENTITDEDELRAELDAIRERGYATDDEERLEGIRCVAAPVRTSGDEVVGAVSVSGIKSRMQGEHFRERVPQKVLSTVNIIEVNMRHK</sequence>
<dbReference type="CDD" id="cd00090">
    <property type="entry name" value="HTH_ARSR"/>
    <property type="match status" value="1"/>
</dbReference>
<evidence type="ECO:0000256" key="2">
    <source>
        <dbReference type="ARBA" id="ARBA00023125"/>
    </source>
</evidence>